<comment type="caution">
    <text evidence="2">The sequence shown here is derived from an EMBL/GenBank/DDBJ whole genome shotgun (WGS) entry which is preliminary data.</text>
</comment>
<dbReference type="CDD" id="cd00093">
    <property type="entry name" value="HTH_XRE"/>
    <property type="match status" value="1"/>
</dbReference>
<dbReference type="GO" id="GO:0003677">
    <property type="term" value="F:DNA binding"/>
    <property type="evidence" value="ECO:0007669"/>
    <property type="project" value="InterPro"/>
</dbReference>
<dbReference type="PROSITE" id="PS50943">
    <property type="entry name" value="HTH_CROC1"/>
    <property type="match status" value="1"/>
</dbReference>
<accession>A0A853AAT0</accession>
<dbReference type="Proteomes" id="UP000567795">
    <property type="component" value="Unassembled WGS sequence"/>
</dbReference>
<dbReference type="EMBL" id="JACBZD010000002">
    <property type="protein sequence ID" value="NYI07731.1"/>
    <property type="molecule type" value="Genomic_DNA"/>
</dbReference>
<dbReference type="RefSeq" id="WP_179816688.1">
    <property type="nucleotide sequence ID" value="NZ_JACBZD010000002.1"/>
</dbReference>
<sequence>MAESPTVARRRLRIELHRLRTAKGMTGSQVAEALGWSAAKVTRAERGSGYMQPTDVDALCRLYDAPADLREVLVLLARQSKKRGWWQAGEFRRAIPEWFHVYIGLESTASGLRKYDSEYVPGLFQLEEYMYEVFRAQPERMTPEKIDRLIEARLNRQKILTTEHSPDVWVILNQAVLCRAVGGARLMARQLRSVAELAVDAPGITVQVLPWSAGAHAGMLGAFTILTFPEPGDTDVVFLDHLTGASYAEEDDQVRHYDMAFRRLMATAASESESAALIHAAIKEYER</sequence>
<gene>
    <name evidence="2" type="ORF">FHU37_004760</name>
</gene>
<dbReference type="InterPro" id="IPR010982">
    <property type="entry name" value="Lambda_DNA-bd_dom_sf"/>
</dbReference>
<name>A0A853AAT0_9ACTN</name>
<dbReference type="InterPro" id="IPR043917">
    <property type="entry name" value="DUF5753"/>
</dbReference>
<evidence type="ECO:0000313" key="3">
    <source>
        <dbReference type="Proteomes" id="UP000567795"/>
    </source>
</evidence>
<protein>
    <submittedName>
        <fullName evidence="2">Transcriptional regulator with XRE-family HTH domain</fullName>
    </submittedName>
</protein>
<dbReference type="Gene3D" id="1.10.260.40">
    <property type="entry name" value="lambda repressor-like DNA-binding domains"/>
    <property type="match status" value="1"/>
</dbReference>
<keyword evidence="3" id="KW-1185">Reference proteome</keyword>
<dbReference type="SUPFAM" id="SSF47413">
    <property type="entry name" value="lambda repressor-like DNA-binding domains"/>
    <property type="match status" value="1"/>
</dbReference>
<dbReference type="AlphaFoldDB" id="A0A853AAT0"/>
<reference evidence="2 3" key="1">
    <citation type="submission" date="2020-07" db="EMBL/GenBank/DDBJ databases">
        <title>Sequencing the genomes of 1000 actinobacteria strains.</title>
        <authorList>
            <person name="Klenk H.-P."/>
        </authorList>
    </citation>
    <scope>NUCLEOTIDE SEQUENCE [LARGE SCALE GENOMIC DNA]</scope>
    <source>
        <strain evidence="2 3">DSM 42178</strain>
    </source>
</reference>
<dbReference type="Pfam" id="PF19054">
    <property type="entry name" value="DUF5753"/>
    <property type="match status" value="1"/>
</dbReference>
<organism evidence="2 3">
    <name type="scientific">Allostreptomyces psammosilenae</name>
    <dbReference type="NCBI Taxonomy" id="1892865"/>
    <lineage>
        <taxon>Bacteria</taxon>
        <taxon>Bacillati</taxon>
        <taxon>Actinomycetota</taxon>
        <taxon>Actinomycetes</taxon>
        <taxon>Kitasatosporales</taxon>
        <taxon>Streptomycetaceae</taxon>
        <taxon>Allostreptomyces</taxon>
    </lineage>
</organism>
<evidence type="ECO:0000313" key="2">
    <source>
        <dbReference type="EMBL" id="NYI07731.1"/>
    </source>
</evidence>
<dbReference type="SMART" id="SM00530">
    <property type="entry name" value="HTH_XRE"/>
    <property type="match status" value="1"/>
</dbReference>
<proteinExistence type="predicted"/>
<evidence type="ECO:0000259" key="1">
    <source>
        <dbReference type="PROSITE" id="PS50943"/>
    </source>
</evidence>
<feature type="domain" description="HTH cro/C1-type" evidence="1">
    <location>
        <begin position="16"/>
        <end position="69"/>
    </location>
</feature>
<dbReference type="InterPro" id="IPR001387">
    <property type="entry name" value="Cro/C1-type_HTH"/>
</dbReference>
<dbReference type="Pfam" id="PF13560">
    <property type="entry name" value="HTH_31"/>
    <property type="match status" value="1"/>
</dbReference>